<dbReference type="GO" id="GO:0046872">
    <property type="term" value="F:metal ion binding"/>
    <property type="evidence" value="ECO:0007669"/>
    <property type="project" value="UniProtKB-KW"/>
</dbReference>
<evidence type="ECO:0000313" key="12">
    <source>
        <dbReference type="Proteomes" id="UP000261520"/>
    </source>
</evidence>
<dbReference type="InterPro" id="IPR050973">
    <property type="entry name" value="H3K9_Histone-Lys_N-MTase"/>
</dbReference>
<dbReference type="SMART" id="SM00508">
    <property type="entry name" value="PostSET"/>
    <property type="match status" value="1"/>
</dbReference>
<evidence type="ECO:0000256" key="5">
    <source>
        <dbReference type="ARBA" id="ARBA00022691"/>
    </source>
</evidence>
<evidence type="ECO:0000256" key="6">
    <source>
        <dbReference type="ARBA" id="ARBA00022723"/>
    </source>
</evidence>
<keyword evidence="7" id="KW-0862">Zinc</keyword>
<evidence type="ECO:0000259" key="10">
    <source>
        <dbReference type="PROSITE" id="PS50868"/>
    </source>
</evidence>
<dbReference type="InterPro" id="IPR046341">
    <property type="entry name" value="SET_dom_sf"/>
</dbReference>
<dbReference type="Ensembl" id="ENSPMGT00000011443.1">
    <property type="protein sequence ID" value="ENSPMGP00000010735.1"/>
    <property type="gene ID" value="ENSPMGG00000008893.1"/>
</dbReference>
<dbReference type="AlphaFoldDB" id="A0A3B4A1T6"/>
<keyword evidence="8" id="KW-0156">Chromatin regulator</keyword>
<evidence type="ECO:0000256" key="8">
    <source>
        <dbReference type="ARBA" id="ARBA00022853"/>
    </source>
</evidence>
<feature type="domain" description="SET" evidence="9">
    <location>
        <begin position="1"/>
        <end position="117"/>
    </location>
</feature>
<sequence>MPLGWGVRTLETIQCGAFVCEYAGEVIGFYEAKRRQLAQGPTDNNYIIAVREHAGTENITETFIDPAQIGNVGRFLNHSCLPCLFMVPVRVHSVVPRLALFAGRNIVAKEELTFDYSGGYRDGLQQKICHCGSQNCTGVLPLDLSILRYPDSGHQQEADP</sequence>
<dbReference type="Gene3D" id="2.170.270.10">
    <property type="entry name" value="SET domain"/>
    <property type="match status" value="1"/>
</dbReference>
<dbReference type="PROSITE" id="PS50868">
    <property type="entry name" value="POST_SET"/>
    <property type="match status" value="1"/>
</dbReference>
<comment type="subcellular location">
    <subcellularLocation>
        <location evidence="1">Chromosome</location>
    </subcellularLocation>
</comment>
<evidence type="ECO:0000256" key="2">
    <source>
        <dbReference type="ARBA" id="ARBA00022454"/>
    </source>
</evidence>
<name>A0A3B4A1T6_9GOBI</name>
<keyword evidence="3" id="KW-0489">Methyltransferase</keyword>
<dbReference type="Proteomes" id="UP000261520">
    <property type="component" value="Unplaced"/>
</dbReference>
<dbReference type="SUPFAM" id="SSF82199">
    <property type="entry name" value="SET domain"/>
    <property type="match status" value="1"/>
</dbReference>
<reference evidence="11" key="2">
    <citation type="submission" date="2025-09" db="UniProtKB">
        <authorList>
            <consortium name="Ensembl"/>
        </authorList>
    </citation>
    <scope>IDENTIFICATION</scope>
</reference>
<evidence type="ECO:0000256" key="1">
    <source>
        <dbReference type="ARBA" id="ARBA00004286"/>
    </source>
</evidence>
<evidence type="ECO:0000313" key="11">
    <source>
        <dbReference type="Ensembl" id="ENSPMGP00000010735.1"/>
    </source>
</evidence>
<keyword evidence="6" id="KW-0479">Metal-binding</keyword>
<feature type="domain" description="Post-SET" evidence="10">
    <location>
        <begin position="125"/>
        <end position="141"/>
    </location>
</feature>
<dbReference type="GO" id="GO:0008168">
    <property type="term" value="F:methyltransferase activity"/>
    <property type="evidence" value="ECO:0007669"/>
    <property type="project" value="UniProtKB-KW"/>
</dbReference>
<reference evidence="11" key="1">
    <citation type="submission" date="2025-08" db="UniProtKB">
        <authorList>
            <consortium name="Ensembl"/>
        </authorList>
    </citation>
    <scope>IDENTIFICATION</scope>
</reference>
<dbReference type="GO" id="GO:0032259">
    <property type="term" value="P:methylation"/>
    <property type="evidence" value="ECO:0007669"/>
    <property type="project" value="UniProtKB-KW"/>
</dbReference>
<dbReference type="PANTHER" id="PTHR46223:SF3">
    <property type="entry name" value="HISTONE-LYSINE N-METHYLTRANSFERASE SET-23"/>
    <property type="match status" value="1"/>
</dbReference>
<dbReference type="InterPro" id="IPR001214">
    <property type="entry name" value="SET_dom"/>
</dbReference>
<dbReference type="Pfam" id="PF00856">
    <property type="entry name" value="SET"/>
    <property type="match status" value="1"/>
</dbReference>
<evidence type="ECO:0000256" key="3">
    <source>
        <dbReference type="ARBA" id="ARBA00022603"/>
    </source>
</evidence>
<dbReference type="GO" id="GO:0006325">
    <property type="term" value="P:chromatin organization"/>
    <property type="evidence" value="ECO:0007669"/>
    <property type="project" value="UniProtKB-KW"/>
</dbReference>
<keyword evidence="12" id="KW-1185">Reference proteome</keyword>
<keyword evidence="4" id="KW-0808">Transferase</keyword>
<dbReference type="STRING" id="409849.ENSPMGP00000010735"/>
<dbReference type="InterPro" id="IPR003616">
    <property type="entry name" value="Post-SET_dom"/>
</dbReference>
<keyword evidence="2" id="KW-0158">Chromosome</keyword>
<evidence type="ECO:0000256" key="4">
    <source>
        <dbReference type="ARBA" id="ARBA00022679"/>
    </source>
</evidence>
<keyword evidence="5" id="KW-0949">S-adenosyl-L-methionine</keyword>
<dbReference type="PANTHER" id="PTHR46223">
    <property type="entry name" value="HISTONE-LYSINE N-METHYLTRANSFERASE SUV39H"/>
    <property type="match status" value="1"/>
</dbReference>
<evidence type="ECO:0000256" key="7">
    <source>
        <dbReference type="ARBA" id="ARBA00022833"/>
    </source>
</evidence>
<dbReference type="GO" id="GO:0005694">
    <property type="term" value="C:chromosome"/>
    <property type="evidence" value="ECO:0007669"/>
    <property type="project" value="UniProtKB-SubCell"/>
</dbReference>
<dbReference type="PROSITE" id="PS50280">
    <property type="entry name" value="SET"/>
    <property type="match status" value="1"/>
</dbReference>
<evidence type="ECO:0000259" key="9">
    <source>
        <dbReference type="PROSITE" id="PS50280"/>
    </source>
</evidence>
<accession>A0A3B4A1T6</accession>
<dbReference type="SMART" id="SM00317">
    <property type="entry name" value="SET"/>
    <property type="match status" value="1"/>
</dbReference>
<protein>
    <submittedName>
        <fullName evidence="11">Uncharacterized protein</fullName>
    </submittedName>
</protein>
<proteinExistence type="predicted"/>
<organism evidence="11 12">
    <name type="scientific">Periophthalmus magnuspinnatus</name>
    <dbReference type="NCBI Taxonomy" id="409849"/>
    <lineage>
        <taxon>Eukaryota</taxon>
        <taxon>Metazoa</taxon>
        <taxon>Chordata</taxon>
        <taxon>Craniata</taxon>
        <taxon>Vertebrata</taxon>
        <taxon>Euteleostomi</taxon>
        <taxon>Actinopterygii</taxon>
        <taxon>Neopterygii</taxon>
        <taxon>Teleostei</taxon>
        <taxon>Neoteleostei</taxon>
        <taxon>Acanthomorphata</taxon>
        <taxon>Gobiaria</taxon>
        <taxon>Gobiiformes</taxon>
        <taxon>Gobioidei</taxon>
        <taxon>Gobiidae</taxon>
        <taxon>Oxudercinae</taxon>
        <taxon>Periophthalmus</taxon>
    </lineage>
</organism>